<dbReference type="GO" id="GO:0003824">
    <property type="term" value="F:catalytic activity"/>
    <property type="evidence" value="ECO:0007669"/>
    <property type="project" value="UniProtKB-ARBA"/>
</dbReference>
<evidence type="ECO:0000313" key="2">
    <source>
        <dbReference type="EMBL" id="QQK78323.1"/>
    </source>
</evidence>
<reference evidence="2 3" key="1">
    <citation type="submission" date="2020-06" db="EMBL/GenBank/DDBJ databases">
        <title>Genomic analysis of Salicibibacter sp. NKC5-3.</title>
        <authorList>
            <person name="Oh Y.J."/>
        </authorList>
    </citation>
    <scope>NUCLEOTIDE SEQUENCE [LARGE SCALE GENOMIC DNA]</scope>
    <source>
        <strain evidence="2 3">NKC5-3</strain>
    </source>
</reference>
<dbReference type="InterPro" id="IPR014748">
    <property type="entry name" value="Enoyl-CoA_hydra_C"/>
</dbReference>
<comment type="similarity">
    <text evidence="1">Belongs to the enoyl-CoA hydratase/isomerase family.</text>
</comment>
<dbReference type="Gene3D" id="1.10.12.10">
    <property type="entry name" value="Lyase 2-enoyl-coa Hydratase, Chain A, domain 2"/>
    <property type="match status" value="1"/>
</dbReference>
<protein>
    <submittedName>
        <fullName evidence="2">Crotonase/enoyl-CoA hydratase family protein</fullName>
    </submittedName>
</protein>
<dbReference type="InterPro" id="IPR001753">
    <property type="entry name" value="Enoyl-CoA_hydra/iso"/>
</dbReference>
<dbReference type="PANTHER" id="PTHR43684:SF4">
    <property type="entry name" value="ENOYL-COA HYDRATASE_ISOMERASE FAMILY PROTEIN (AFU_ORTHOLOGUE AFUA_1G01890)"/>
    <property type="match status" value="1"/>
</dbReference>
<sequence>MMYETIKVDVSNKIMTITLNRPDQLNAYNRQMQNDFIHALDRADSDDEVRVVIVTGEGRAFCAGADLEKGGETFGFEGSIEEHRDGGGILALRIYELKKPIIAAINGPAVGIGATMTLPMDVRIASDKAKMGFVFARRGITQEACSGWFLPRIVGISQAMEWVSTGRIFKAEEALEKNLVSNVVPLGELMDTAVSLGREIADNTSAISVALSRQLMWKMMGADHPMEAHKIESKYLYWVGKREDAREGVNSFLEKREPNFDMKPSTDMPEFYPWWEERTFKS</sequence>
<dbReference type="CDD" id="cd06558">
    <property type="entry name" value="crotonase-like"/>
    <property type="match status" value="1"/>
</dbReference>
<evidence type="ECO:0000313" key="3">
    <source>
        <dbReference type="Proteomes" id="UP000595823"/>
    </source>
</evidence>
<dbReference type="PANTHER" id="PTHR43684">
    <property type="match status" value="1"/>
</dbReference>
<accession>A0A7T6Z7K8</accession>
<dbReference type="InterPro" id="IPR051053">
    <property type="entry name" value="ECH/Chromodomain_protein"/>
</dbReference>
<dbReference type="NCBIfam" id="NF006109">
    <property type="entry name" value="PRK08260.1"/>
    <property type="match status" value="1"/>
</dbReference>
<dbReference type="AlphaFoldDB" id="A0A7T6Z7K8"/>
<proteinExistence type="inferred from homology"/>
<dbReference type="Pfam" id="PF00378">
    <property type="entry name" value="ECH_1"/>
    <property type="match status" value="1"/>
</dbReference>
<dbReference type="Gene3D" id="3.90.226.10">
    <property type="entry name" value="2-enoyl-CoA Hydratase, Chain A, domain 1"/>
    <property type="match status" value="1"/>
</dbReference>
<dbReference type="Proteomes" id="UP000595823">
    <property type="component" value="Chromosome"/>
</dbReference>
<name>A0A7T6Z7K8_9BACI</name>
<dbReference type="KEGG" id="scia:HUG15_13310"/>
<keyword evidence="3" id="KW-1185">Reference proteome</keyword>
<gene>
    <name evidence="2" type="ORF">HUG15_13310</name>
</gene>
<organism evidence="2 3">
    <name type="scientific">Salicibibacter cibarius</name>
    <dbReference type="NCBI Taxonomy" id="2743000"/>
    <lineage>
        <taxon>Bacteria</taxon>
        <taxon>Bacillati</taxon>
        <taxon>Bacillota</taxon>
        <taxon>Bacilli</taxon>
        <taxon>Bacillales</taxon>
        <taxon>Bacillaceae</taxon>
        <taxon>Salicibibacter</taxon>
    </lineage>
</organism>
<evidence type="ECO:0000256" key="1">
    <source>
        <dbReference type="ARBA" id="ARBA00005254"/>
    </source>
</evidence>
<dbReference type="SUPFAM" id="SSF52096">
    <property type="entry name" value="ClpP/crotonase"/>
    <property type="match status" value="1"/>
</dbReference>
<dbReference type="InterPro" id="IPR029045">
    <property type="entry name" value="ClpP/crotonase-like_dom_sf"/>
</dbReference>
<dbReference type="EMBL" id="CP054705">
    <property type="protein sequence ID" value="QQK78323.1"/>
    <property type="molecule type" value="Genomic_DNA"/>
</dbReference>